<evidence type="ECO:0000259" key="14">
    <source>
        <dbReference type="Pfam" id="PF14749"/>
    </source>
</evidence>
<dbReference type="FunFam" id="1.20.140.10:FF:000010">
    <property type="entry name" value="Acyl-coenzyme A oxidase"/>
    <property type="match status" value="1"/>
</dbReference>
<evidence type="ECO:0000256" key="7">
    <source>
        <dbReference type="ARBA" id="ARBA00023002"/>
    </source>
</evidence>
<dbReference type="Gene3D" id="2.40.110.10">
    <property type="entry name" value="Butyryl-CoA Dehydrogenase, subunit A, domain 2"/>
    <property type="match status" value="1"/>
</dbReference>
<keyword evidence="7" id="KW-0560">Oxidoreductase</keyword>
<name>A0AAJ0CM85_9HYPO</name>
<comment type="similarity">
    <text evidence="3 10">Belongs to the acyl-CoA oxidase family.</text>
</comment>
<gene>
    <name evidence="16" type="ORF">QQS21_006743</name>
</gene>
<dbReference type="SUPFAM" id="SSF56645">
    <property type="entry name" value="Acyl-CoA dehydrogenase NM domain-like"/>
    <property type="match status" value="1"/>
</dbReference>
<evidence type="ECO:0000313" key="16">
    <source>
        <dbReference type="EMBL" id="KAK2595569.1"/>
    </source>
</evidence>
<feature type="binding site" evidence="12">
    <location>
        <position position="160"/>
    </location>
    <ligand>
        <name>FAD</name>
        <dbReference type="ChEBI" id="CHEBI:57692"/>
    </ligand>
</feature>
<dbReference type="PIRSF" id="PIRSF000168">
    <property type="entry name" value="Acyl-CoA_oxidase"/>
    <property type="match status" value="1"/>
</dbReference>
<dbReference type="FunFam" id="2.40.110.10:FF:000003">
    <property type="entry name" value="Acyl-coenzyme A oxidase"/>
    <property type="match status" value="1"/>
</dbReference>
<comment type="caution">
    <text evidence="16">The sequence shown here is derived from an EMBL/GenBank/DDBJ whole genome shotgun (WGS) entry which is preliminary data.</text>
</comment>
<dbReference type="PANTHER" id="PTHR10909">
    <property type="entry name" value="ELECTRON TRANSPORT OXIDOREDUCTASE"/>
    <property type="match status" value="1"/>
</dbReference>
<sequence>MDKYPPAKPTTSANDAVSTHQMAVMGHARFKTKFDIEILASIIHGSTAKVQQRREAWRRVEAAMGTNDTSRLPIQYALTSREDKYQDGLRMSGLTLNDCLRYKHDCFEYITPRYALCNNSPFGMTVMFIKAVEIMGTPEQQQKWVRPMLDGEMTGAYAQTELGHGSYVAGIETTATFDAVGDCFVIHSPSLTSTKFWPGALGLSASHAIVLARLCTNGQDHGIHAFVVQLRDLDTWKPIVGIQLGDIGSMPAYNEIDNGYALFDNIRVPREHMLMGYATVSRDGTYEKRTNAVHTKAIYACITYSRAKVAWVSAIQLAATLTIAIRYCTVRSQGVWSSDDVPKDEVPLMAYRSQNYRLMKHLAEAYAMIFASHYSNEMADDFKRRQSQGDFSTMARTHAITAGIKAWATSKGSEAAEDARKCCGGVGCLDMSGLPDRVQSISILCTLEGDNFVLYQQVARYIIKWTRRVMKNKPADLPPELHYIAVPRGQTCSAKGPEFLQSDTLLLLFEYRARTLAILATERLNNAVTSDGKGPSHAWNEHVMLLISAAKAHVELVVLEAFVAKIASIADAQVHRVMQHLCCLFSLTSIMEATAADAALWFESGFLHSSHIRDIEREVNALLEGLLDSAIGLTDAWDFTDTGLASAIGMKNGNIYETLMTWIRQLPINNCNGCTTSETGKISKLGGDPSVWLKSPRRRWLRSVL</sequence>
<evidence type="ECO:0000256" key="10">
    <source>
        <dbReference type="PIRNR" id="PIRNR000168"/>
    </source>
</evidence>
<feature type="active site" description="Proton acceptor" evidence="11">
    <location>
        <position position="448"/>
    </location>
</feature>
<protein>
    <recommendedName>
        <fullName evidence="10">Acyl-coenzyme A oxidase</fullName>
    </recommendedName>
</protein>
<dbReference type="InterPro" id="IPR029320">
    <property type="entry name" value="Acyl-CoA_ox_N"/>
</dbReference>
<evidence type="ECO:0000256" key="11">
    <source>
        <dbReference type="PIRSR" id="PIRSR000168-1"/>
    </source>
</evidence>
<dbReference type="Gene3D" id="1.20.140.10">
    <property type="entry name" value="Butyryl-CoA Dehydrogenase, subunit A, domain 3"/>
    <property type="match status" value="2"/>
</dbReference>
<evidence type="ECO:0000256" key="8">
    <source>
        <dbReference type="ARBA" id="ARBA00023098"/>
    </source>
</evidence>
<comment type="subcellular location">
    <subcellularLocation>
        <location evidence="2">Peroxisome</location>
    </subcellularLocation>
</comment>
<dbReference type="InterPro" id="IPR012258">
    <property type="entry name" value="Acyl-CoA_oxidase"/>
</dbReference>
<dbReference type="Pfam" id="PF14749">
    <property type="entry name" value="Acyl-CoA_ox_N"/>
    <property type="match status" value="1"/>
</dbReference>
<evidence type="ECO:0000256" key="6">
    <source>
        <dbReference type="ARBA" id="ARBA00022832"/>
    </source>
</evidence>
<dbReference type="GO" id="GO:0055088">
    <property type="term" value="P:lipid homeostasis"/>
    <property type="evidence" value="ECO:0007669"/>
    <property type="project" value="TreeGrafter"/>
</dbReference>
<feature type="domain" description="Acyl-CoA oxidase C-alpha1" evidence="15">
    <location>
        <begin position="299"/>
        <end position="463"/>
    </location>
</feature>
<keyword evidence="4 10" id="KW-0285">Flavoprotein</keyword>
<dbReference type="InterPro" id="IPR036250">
    <property type="entry name" value="AcylCo_DH-like_C"/>
</dbReference>
<dbReference type="AlphaFoldDB" id="A0AAJ0CM85"/>
<dbReference type="PANTHER" id="PTHR10909:SF250">
    <property type="entry name" value="PEROXISOMAL ACYL-COENZYME A OXIDASE 1"/>
    <property type="match status" value="1"/>
</dbReference>
<keyword evidence="5 10" id="KW-0274">FAD</keyword>
<accession>A0AAJ0CM85</accession>
<evidence type="ECO:0000259" key="13">
    <source>
        <dbReference type="Pfam" id="PF01756"/>
    </source>
</evidence>
<feature type="domain" description="Acyl-CoA oxidase C-terminal" evidence="13">
    <location>
        <begin position="503"/>
        <end position="669"/>
    </location>
</feature>
<feature type="binding site" evidence="12">
    <location>
        <position position="199"/>
    </location>
    <ligand>
        <name>FAD</name>
        <dbReference type="ChEBI" id="CHEBI:57692"/>
    </ligand>
</feature>
<keyword evidence="9" id="KW-0576">Peroxisome</keyword>
<dbReference type="InterPro" id="IPR037069">
    <property type="entry name" value="AcylCoA_DH/ox_N_sf"/>
</dbReference>
<reference evidence="16" key="1">
    <citation type="submission" date="2023-06" db="EMBL/GenBank/DDBJ databases">
        <title>Conoideocrella luteorostrata (Hypocreales: Clavicipitaceae), a potential biocontrol fungus for elongate hemlock scale in United States Christmas tree production areas.</title>
        <authorList>
            <person name="Barrett H."/>
            <person name="Lovett B."/>
            <person name="Macias A.M."/>
            <person name="Stajich J.E."/>
            <person name="Kasson M.T."/>
        </authorList>
    </citation>
    <scope>NUCLEOTIDE SEQUENCE</scope>
    <source>
        <strain evidence="16">ARSEF 14590</strain>
    </source>
</reference>
<comment type="cofactor">
    <cofactor evidence="1">
        <name>FAD</name>
        <dbReference type="ChEBI" id="CHEBI:57692"/>
    </cofactor>
</comment>
<evidence type="ECO:0000256" key="2">
    <source>
        <dbReference type="ARBA" id="ARBA00004275"/>
    </source>
</evidence>
<proteinExistence type="inferred from homology"/>
<evidence type="ECO:0000256" key="9">
    <source>
        <dbReference type="ARBA" id="ARBA00023140"/>
    </source>
</evidence>
<dbReference type="Gene3D" id="1.10.540.10">
    <property type="entry name" value="Acyl-CoA dehydrogenase/oxidase, N-terminal domain"/>
    <property type="match status" value="1"/>
</dbReference>
<feature type="domain" description="Acyl-coenzyme A oxidase N-terminal" evidence="14">
    <location>
        <begin position="35"/>
        <end position="152"/>
    </location>
</feature>
<keyword evidence="17" id="KW-1185">Reference proteome</keyword>
<dbReference type="Proteomes" id="UP001251528">
    <property type="component" value="Unassembled WGS sequence"/>
</dbReference>
<dbReference type="GO" id="GO:0071949">
    <property type="term" value="F:FAD binding"/>
    <property type="evidence" value="ECO:0007669"/>
    <property type="project" value="InterPro"/>
</dbReference>
<dbReference type="GO" id="GO:0005777">
    <property type="term" value="C:peroxisome"/>
    <property type="evidence" value="ECO:0007669"/>
    <property type="project" value="UniProtKB-SubCell"/>
</dbReference>
<evidence type="ECO:0000256" key="3">
    <source>
        <dbReference type="ARBA" id="ARBA00006288"/>
    </source>
</evidence>
<dbReference type="GO" id="GO:0003997">
    <property type="term" value="F:acyl-CoA oxidase activity"/>
    <property type="evidence" value="ECO:0007669"/>
    <property type="project" value="InterPro"/>
</dbReference>
<evidence type="ECO:0000256" key="4">
    <source>
        <dbReference type="ARBA" id="ARBA00022630"/>
    </source>
</evidence>
<evidence type="ECO:0000256" key="1">
    <source>
        <dbReference type="ARBA" id="ARBA00001974"/>
    </source>
</evidence>
<keyword evidence="6" id="KW-0276">Fatty acid metabolism</keyword>
<dbReference type="InterPro" id="IPR009100">
    <property type="entry name" value="AcylCoA_DH/oxidase_NM_dom_sf"/>
</dbReference>
<dbReference type="GO" id="GO:0005504">
    <property type="term" value="F:fatty acid binding"/>
    <property type="evidence" value="ECO:0007669"/>
    <property type="project" value="TreeGrafter"/>
</dbReference>
<dbReference type="EMBL" id="JASWJB010000128">
    <property type="protein sequence ID" value="KAK2595569.1"/>
    <property type="molecule type" value="Genomic_DNA"/>
</dbReference>
<dbReference type="Pfam" id="PF01756">
    <property type="entry name" value="ACOX"/>
    <property type="match status" value="1"/>
</dbReference>
<dbReference type="Pfam" id="PF22924">
    <property type="entry name" value="ACOX_C_alpha1"/>
    <property type="match status" value="1"/>
</dbReference>
<dbReference type="GO" id="GO:0033540">
    <property type="term" value="P:fatty acid beta-oxidation using acyl-CoA oxidase"/>
    <property type="evidence" value="ECO:0007669"/>
    <property type="project" value="TreeGrafter"/>
</dbReference>
<dbReference type="InterPro" id="IPR002655">
    <property type="entry name" value="Acyl-CoA_oxidase_C"/>
</dbReference>
<evidence type="ECO:0000313" key="17">
    <source>
        <dbReference type="Proteomes" id="UP001251528"/>
    </source>
</evidence>
<evidence type="ECO:0000256" key="12">
    <source>
        <dbReference type="PIRSR" id="PIRSR000168-2"/>
    </source>
</evidence>
<keyword evidence="8" id="KW-0443">Lipid metabolism</keyword>
<evidence type="ECO:0000259" key="15">
    <source>
        <dbReference type="Pfam" id="PF22924"/>
    </source>
</evidence>
<dbReference type="InterPro" id="IPR046373">
    <property type="entry name" value="Acyl-CoA_Oxase/DH_mid-dom_sf"/>
</dbReference>
<evidence type="ECO:0000256" key="5">
    <source>
        <dbReference type="ARBA" id="ARBA00022827"/>
    </source>
</evidence>
<dbReference type="InterPro" id="IPR055060">
    <property type="entry name" value="ACOX_C_alpha1"/>
</dbReference>
<organism evidence="16 17">
    <name type="scientific">Conoideocrella luteorostrata</name>
    <dbReference type="NCBI Taxonomy" id="1105319"/>
    <lineage>
        <taxon>Eukaryota</taxon>
        <taxon>Fungi</taxon>
        <taxon>Dikarya</taxon>
        <taxon>Ascomycota</taxon>
        <taxon>Pezizomycotina</taxon>
        <taxon>Sordariomycetes</taxon>
        <taxon>Hypocreomycetidae</taxon>
        <taxon>Hypocreales</taxon>
        <taxon>Clavicipitaceae</taxon>
        <taxon>Conoideocrella</taxon>
    </lineage>
</organism>
<dbReference type="SUPFAM" id="SSF47203">
    <property type="entry name" value="Acyl-CoA dehydrogenase C-terminal domain-like"/>
    <property type="match status" value="2"/>
</dbReference>
<dbReference type="FunFam" id="1.20.140.10:FF:000007">
    <property type="entry name" value="Acyl-coenzyme A oxidase"/>
    <property type="match status" value="1"/>
</dbReference>